<feature type="domain" description="FAD-binding" evidence="1">
    <location>
        <begin position="6"/>
        <end position="258"/>
    </location>
</feature>
<dbReference type="GO" id="GO:0071949">
    <property type="term" value="F:FAD binding"/>
    <property type="evidence" value="ECO:0007669"/>
    <property type="project" value="InterPro"/>
</dbReference>
<name>A0A432M8D3_9GAMM</name>
<protein>
    <submittedName>
        <fullName evidence="2">Oxidoreductase</fullName>
    </submittedName>
</protein>
<evidence type="ECO:0000313" key="2">
    <source>
        <dbReference type="EMBL" id="RUL78159.1"/>
    </source>
</evidence>
<dbReference type="AlphaFoldDB" id="A0A432M8D3"/>
<keyword evidence="3" id="KW-1185">Reference proteome</keyword>
<comment type="caution">
    <text evidence="2">The sequence shown here is derived from an EMBL/GenBank/DDBJ whole genome shotgun (WGS) entry which is preliminary data.</text>
</comment>
<reference evidence="2 3" key="1">
    <citation type="submission" date="2018-12" db="EMBL/GenBank/DDBJ databases">
        <title>Dyella dinghuensis sp. nov. DHOA06 and Dyella choica sp. nov. 4M-K27, isolated from forest soil.</title>
        <authorList>
            <person name="Qiu L.-H."/>
            <person name="Gao Z.-H."/>
        </authorList>
    </citation>
    <scope>NUCLEOTIDE SEQUENCE [LARGE SCALE GENOMIC DNA]</scope>
    <source>
        <strain evidence="2 3">4M-K27</strain>
    </source>
</reference>
<gene>
    <name evidence="2" type="ORF">EKH80_04740</name>
</gene>
<dbReference type="SUPFAM" id="SSF51905">
    <property type="entry name" value="FAD/NAD(P)-binding domain"/>
    <property type="match status" value="1"/>
</dbReference>
<accession>A0A432M8D3</accession>
<dbReference type="Proteomes" id="UP000274358">
    <property type="component" value="Unassembled WGS sequence"/>
</dbReference>
<evidence type="ECO:0000313" key="3">
    <source>
        <dbReference type="Proteomes" id="UP000274358"/>
    </source>
</evidence>
<proteinExistence type="predicted"/>
<organism evidence="2 3">
    <name type="scientific">Dyella choica</name>
    <dbReference type="NCBI Taxonomy" id="1927959"/>
    <lineage>
        <taxon>Bacteria</taxon>
        <taxon>Pseudomonadati</taxon>
        <taxon>Pseudomonadota</taxon>
        <taxon>Gammaproteobacteria</taxon>
        <taxon>Lysobacterales</taxon>
        <taxon>Rhodanobacteraceae</taxon>
        <taxon>Dyella</taxon>
    </lineage>
</organism>
<dbReference type="Gene3D" id="3.50.50.60">
    <property type="entry name" value="FAD/NAD(P)-binding domain"/>
    <property type="match status" value="1"/>
</dbReference>
<dbReference type="RefSeq" id="WP_126683595.1">
    <property type="nucleotide sequence ID" value="NZ_RYYV01000003.1"/>
</dbReference>
<sequence length="376" mass="40968">MGSQRYDVAIAGGGPAGAAAAIMLARSGLRVVVADARRKRETSRGHGFQVGEGLPPSARHLLRALNVHDQVLHDGHRASPGTIAFWGNPVAHCNDFIHQLHGPGLQLDRMRFDMSLREAARSAGATLFESTRVQVDDATSRHTSHAPYSLQLCTNGSRTRSIEADWVLDASGRAASLARALGSSRVRHDCLIALYQRLRSNQHSDQDGRTWIEAVEDGWWYSVLLPSGERLIAFLCDADGGPDPSLKEPTSFWNSLKRASNLHALCVQHQYVPVGRPRGADASSSSLDVAAGPGWLAVGDAALAFDPLSSKGISNALYTGLQAAHTIIAANLGDRGAVERYAAHLHGIHEAYRLHLSQFYAMETRWPQATFWRRRR</sequence>
<dbReference type="Pfam" id="PF01494">
    <property type="entry name" value="FAD_binding_3"/>
    <property type="match status" value="1"/>
</dbReference>
<dbReference type="PANTHER" id="PTHR43747:SF1">
    <property type="entry name" value="SLR1998 PROTEIN"/>
    <property type="match status" value="1"/>
</dbReference>
<dbReference type="PANTHER" id="PTHR43747">
    <property type="entry name" value="FAD-BINDING PROTEIN"/>
    <property type="match status" value="1"/>
</dbReference>
<dbReference type="EMBL" id="RYYV01000003">
    <property type="protein sequence ID" value="RUL78159.1"/>
    <property type="molecule type" value="Genomic_DNA"/>
</dbReference>
<dbReference type="InterPro" id="IPR002938">
    <property type="entry name" value="FAD-bd"/>
</dbReference>
<dbReference type="PRINTS" id="PR00420">
    <property type="entry name" value="RNGMNOXGNASE"/>
</dbReference>
<dbReference type="Gene3D" id="3.30.9.100">
    <property type="match status" value="1"/>
</dbReference>
<dbReference type="OrthoDB" id="6310849at2"/>
<dbReference type="InterPro" id="IPR036188">
    <property type="entry name" value="FAD/NAD-bd_sf"/>
</dbReference>
<evidence type="ECO:0000259" key="1">
    <source>
        <dbReference type="Pfam" id="PF01494"/>
    </source>
</evidence>
<dbReference type="InterPro" id="IPR050816">
    <property type="entry name" value="Flavin-dep_Halogenase_NPB"/>
</dbReference>